<evidence type="ECO:0000256" key="1">
    <source>
        <dbReference type="ARBA" id="ARBA00004123"/>
    </source>
</evidence>
<sequence length="656" mass="70526">MHPLFQPPDDTSLSSLLDTFPCREPQIRSLTNLLAPTTAPCRNIVLHGTEATGKSAIVEALLRQLASPHAGSDRRSIGDNYAIMNSIQCITARHLFERTLNAVVDALGWHTRPRACETTAQLAVELSKMLKDGQSQPPHSRFVLVFDSIDRQREAPHTLLPALARLPELAYPQIPSLTCVFILTTPPAGFLRTSFVPHIHFPNYSKPDYVKIMAPSIPAPVPNTTEDDMKFLWPRFCAAVHDALAVSASRTLPALRRACDILWPRFTAPVAAGTHGAREFSKLLIHARVHLQDESILNPSIIALRPTANAANAANTSSSTTATTTTTPSKGQTPTRTTAKAVKPDYVKIMAPSIPVPVPNTTEDDMKFLWPRFCAAVHDALAVSASRTLPALRRACDILWPRFTAPVAAGTHGAREFSKLLIHARVHLQDESLLNPSIIALRPTANAANAANSSSNTSSNTTGTTTTTPSKGQTPTRTTAKAVPTQQTTPDLASLLPTTARLLLLAAYLASHNATRHDLALFSTYHHGRRKRRGGGFAAPRSGTGRGAKQQHRKIARKLLGAHAFVLERMLAIFAAVRAEWAGGGGGATGGLGAAGLDGDVGMALSTLASLRLLVRVGVSGDVTDRGGKWRINVGWDVIRGVGRSIGVEVEEWLID</sequence>
<accession>A0A0G4MEN4</accession>
<feature type="domain" description="Origin recognition complex subunit 5 C-terminal" evidence="9">
    <location>
        <begin position="496"/>
        <end position="654"/>
    </location>
</feature>
<keyword evidence="6" id="KW-0539">Nucleus</keyword>
<evidence type="ECO:0000256" key="7">
    <source>
        <dbReference type="SAM" id="MobiDB-lite"/>
    </source>
</evidence>
<reference evidence="12" key="1">
    <citation type="submission" date="2015-05" db="EMBL/GenBank/DDBJ databases">
        <authorList>
            <person name="Fogelqvist Johan"/>
        </authorList>
    </citation>
    <scope>NUCLEOTIDE SEQUENCE [LARGE SCALE GENOMIC DNA]</scope>
</reference>
<comment type="similarity">
    <text evidence="2">Belongs to the ORC5 family.</text>
</comment>
<evidence type="ECO:0000256" key="6">
    <source>
        <dbReference type="ARBA" id="ARBA00023242"/>
    </source>
</evidence>
<feature type="domain" description="ORC5 lid" evidence="10">
    <location>
        <begin position="370"/>
        <end position="429"/>
    </location>
</feature>
<evidence type="ECO:0000259" key="10">
    <source>
        <dbReference type="Pfam" id="PF21639"/>
    </source>
</evidence>
<dbReference type="Gene3D" id="3.40.50.300">
    <property type="entry name" value="P-loop containing nucleotide triphosphate hydrolases"/>
    <property type="match status" value="1"/>
</dbReference>
<feature type="region of interest" description="Disordered" evidence="7">
    <location>
        <begin position="530"/>
        <end position="552"/>
    </location>
</feature>
<dbReference type="InterPro" id="IPR020796">
    <property type="entry name" value="ORC5"/>
</dbReference>
<evidence type="ECO:0000256" key="3">
    <source>
        <dbReference type="ARBA" id="ARBA00022705"/>
    </source>
</evidence>
<proteinExistence type="inferred from homology"/>
<evidence type="ECO:0000259" key="8">
    <source>
        <dbReference type="Pfam" id="PF13191"/>
    </source>
</evidence>
<evidence type="ECO:0000256" key="2">
    <source>
        <dbReference type="ARBA" id="ARBA00006269"/>
    </source>
</evidence>
<feature type="compositionally biased region" description="Low complexity" evidence="7">
    <location>
        <begin position="449"/>
        <end position="468"/>
    </location>
</feature>
<name>A0A0G4MEN4_VERLO</name>
<feature type="region of interest" description="Disordered" evidence="7">
    <location>
        <begin position="312"/>
        <end position="336"/>
    </location>
</feature>
<feature type="domain" description="Orc1-like AAA ATPase" evidence="8">
    <location>
        <begin position="19"/>
        <end position="170"/>
    </location>
</feature>
<evidence type="ECO:0000259" key="9">
    <source>
        <dbReference type="Pfam" id="PF14630"/>
    </source>
</evidence>
<dbReference type="Pfam" id="PF14630">
    <property type="entry name" value="ORC5_C"/>
    <property type="match status" value="1"/>
</dbReference>
<dbReference type="AlphaFoldDB" id="A0A0G4MEN4"/>
<feature type="compositionally biased region" description="Polar residues" evidence="7">
    <location>
        <begin position="469"/>
        <end position="490"/>
    </location>
</feature>
<dbReference type="SUPFAM" id="SSF52540">
    <property type="entry name" value="P-loop containing nucleoside triphosphate hydrolases"/>
    <property type="match status" value="1"/>
</dbReference>
<evidence type="ECO:0000313" key="12">
    <source>
        <dbReference type="Proteomes" id="UP000045706"/>
    </source>
</evidence>
<dbReference type="Pfam" id="PF21639">
    <property type="entry name" value="ORC5_lid"/>
    <property type="match status" value="2"/>
</dbReference>
<dbReference type="InterPro" id="IPR027417">
    <property type="entry name" value="P-loop_NTPase"/>
</dbReference>
<dbReference type="PANTHER" id="PTHR12705">
    <property type="entry name" value="ORIGIN RECOGNITION COMPLEX SUBUNIT 5"/>
    <property type="match status" value="1"/>
</dbReference>
<dbReference type="InterPro" id="IPR047088">
    <property type="entry name" value="ORC5_C"/>
</dbReference>
<feature type="region of interest" description="Disordered" evidence="7">
    <location>
        <begin position="449"/>
        <end position="490"/>
    </location>
</feature>
<dbReference type="GO" id="GO:0005664">
    <property type="term" value="C:nuclear origin of replication recognition complex"/>
    <property type="evidence" value="ECO:0007669"/>
    <property type="project" value="TreeGrafter"/>
</dbReference>
<dbReference type="PANTHER" id="PTHR12705:SF0">
    <property type="entry name" value="ORIGIN RECOGNITION COMPLEX SUBUNIT 5"/>
    <property type="match status" value="1"/>
</dbReference>
<dbReference type="GO" id="GO:0006270">
    <property type="term" value="P:DNA replication initiation"/>
    <property type="evidence" value="ECO:0007669"/>
    <property type="project" value="TreeGrafter"/>
</dbReference>
<keyword evidence="5" id="KW-0067">ATP-binding</keyword>
<keyword evidence="3" id="KW-0235">DNA replication</keyword>
<protein>
    <submittedName>
        <fullName evidence="11">Uncharacterized protein</fullName>
    </submittedName>
</protein>
<evidence type="ECO:0000256" key="5">
    <source>
        <dbReference type="ARBA" id="ARBA00022840"/>
    </source>
</evidence>
<dbReference type="InterPro" id="IPR048866">
    <property type="entry name" value="ORC5_lid"/>
</dbReference>
<dbReference type="InterPro" id="IPR041664">
    <property type="entry name" value="AAA_16"/>
</dbReference>
<dbReference type="GO" id="GO:0003688">
    <property type="term" value="F:DNA replication origin binding"/>
    <property type="evidence" value="ECO:0007669"/>
    <property type="project" value="TreeGrafter"/>
</dbReference>
<dbReference type="EMBL" id="CVQI01024669">
    <property type="protein sequence ID" value="CRK32455.1"/>
    <property type="molecule type" value="Genomic_DNA"/>
</dbReference>
<evidence type="ECO:0000256" key="4">
    <source>
        <dbReference type="ARBA" id="ARBA00022741"/>
    </source>
</evidence>
<evidence type="ECO:0000313" key="11">
    <source>
        <dbReference type="EMBL" id="CRK32455.1"/>
    </source>
</evidence>
<dbReference type="Pfam" id="PF13191">
    <property type="entry name" value="AAA_16"/>
    <property type="match status" value="1"/>
</dbReference>
<keyword evidence="4" id="KW-0547">Nucleotide-binding</keyword>
<organism evidence="11 12">
    <name type="scientific">Verticillium longisporum</name>
    <name type="common">Verticillium dahliae var. longisporum</name>
    <dbReference type="NCBI Taxonomy" id="100787"/>
    <lineage>
        <taxon>Eukaryota</taxon>
        <taxon>Fungi</taxon>
        <taxon>Dikarya</taxon>
        <taxon>Ascomycota</taxon>
        <taxon>Pezizomycotina</taxon>
        <taxon>Sordariomycetes</taxon>
        <taxon>Hypocreomycetidae</taxon>
        <taxon>Glomerellales</taxon>
        <taxon>Plectosphaerellaceae</taxon>
        <taxon>Verticillium</taxon>
    </lineage>
</organism>
<comment type="subcellular location">
    <subcellularLocation>
        <location evidence="1">Nucleus</location>
    </subcellularLocation>
</comment>
<feature type="compositionally biased region" description="Low complexity" evidence="7">
    <location>
        <begin position="312"/>
        <end position="327"/>
    </location>
</feature>
<feature type="domain" description="ORC5 lid" evidence="10">
    <location>
        <begin position="233"/>
        <end position="292"/>
    </location>
</feature>
<gene>
    <name evidence="11" type="ORF">BN1723_014623</name>
</gene>
<dbReference type="Proteomes" id="UP000045706">
    <property type="component" value="Unassembled WGS sequence"/>
</dbReference>